<evidence type="ECO:0000313" key="4">
    <source>
        <dbReference type="WormBase" id="CBG22205"/>
    </source>
</evidence>
<dbReference type="InParanoid" id="A8Y1S6"/>
<organism evidence="2 3">
    <name type="scientific">Caenorhabditis briggsae</name>
    <dbReference type="NCBI Taxonomy" id="6238"/>
    <lineage>
        <taxon>Eukaryota</taxon>
        <taxon>Metazoa</taxon>
        <taxon>Ecdysozoa</taxon>
        <taxon>Nematoda</taxon>
        <taxon>Chromadorea</taxon>
        <taxon>Rhabditida</taxon>
        <taxon>Rhabditina</taxon>
        <taxon>Rhabditomorpha</taxon>
        <taxon>Rhabditoidea</taxon>
        <taxon>Rhabditidae</taxon>
        <taxon>Peloderinae</taxon>
        <taxon>Caenorhabditis</taxon>
    </lineage>
</organism>
<proteinExistence type="predicted"/>
<protein>
    <submittedName>
        <fullName evidence="2">Protein CBG22205</fullName>
    </submittedName>
</protein>
<dbReference type="InterPro" id="IPR001810">
    <property type="entry name" value="F-box_dom"/>
</dbReference>
<dbReference type="KEGG" id="cbr:CBG_22205"/>
<keyword evidence="3" id="KW-1185">Reference proteome</keyword>
<dbReference type="PANTHER" id="PTHR21503">
    <property type="entry name" value="F-BOX-CONTAINING HYPOTHETICAL PROTEIN C.ELEGANS"/>
    <property type="match status" value="1"/>
</dbReference>
<dbReference type="CTD" id="8580962"/>
<dbReference type="EMBL" id="HE601428">
    <property type="protein sequence ID" value="CAP38846.2"/>
    <property type="molecule type" value="Genomic_DNA"/>
</dbReference>
<sequence length="372" mass="43659">MKLFKFPYLVQQEILHNFEYKNLFLISFVSKNMKKLIRSSQIERFKSTNSIVYDSNEQLVCIPFKNTLDRILQVSDRFNHYVYFKNSYFPLDVAGKIIYFRICDISRCLVAFCHPWETAIQSIHNYFLDLFGSSVEYRWRTWNQPEFFIPQLQNLSALSISCGVKLVNLKKVQDYLSSSSPVFKRVDLRTRYLTFQNHYGLFYSLIYGDQHTTEELFPPESNLYQAESIGVTQRELATPAVLRHFQGRQAFIKCDMCKDQDLIEFVNRWKSGEAFQKLEYLTIGVCFNEISQNQILNAIGAKYIDAAKRPPRHTLPKVHIKFHGANPNTPKILSHAYVVRESDNRVASVLIQGRIFKFGVWNKTEQEFLKMV</sequence>
<dbReference type="OMA" id="FRWIFER"/>
<dbReference type="eggNOG" id="ENOG502TIZG">
    <property type="taxonomic scope" value="Eukaryota"/>
</dbReference>
<dbReference type="PANTHER" id="PTHR21503:SF8">
    <property type="entry name" value="F-BOX ASSOCIATED DOMAIN-CONTAINING PROTEIN-RELATED"/>
    <property type="match status" value="1"/>
</dbReference>
<dbReference type="Pfam" id="PF00646">
    <property type="entry name" value="F-box"/>
    <property type="match status" value="1"/>
</dbReference>
<reference evidence="2 3" key="2">
    <citation type="journal article" date="2011" name="PLoS Genet.">
        <title>Caenorhabditis briggsae recombinant inbred line genotypes reveal inter-strain incompatibility and the evolution of recombination.</title>
        <authorList>
            <person name="Ross J.A."/>
            <person name="Koboldt D.C."/>
            <person name="Staisch J.E."/>
            <person name="Chamberlin H.M."/>
            <person name="Gupta B.P."/>
            <person name="Miller R.D."/>
            <person name="Baird S.E."/>
            <person name="Haag E.S."/>
        </authorList>
    </citation>
    <scope>NUCLEOTIDE SEQUENCE [LARGE SCALE GENOMIC DNA]</scope>
    <source>
        <strain evidence="2 3">AF16</strain>
    </source>
</reference>
<dbReference type="AlphaFoldDB" id="A8Y1S6"/>
<evidence type="ECO:0000313" key="3">
    <source>
        <dbReference type="Proteomes" id="UP000008549"/>
    </source>
</evidence>
<evidence type="ECO:0000259" key="1">
    <source>
        <dbReference type="PROSITE" id="PS50181"/>
    </source>
</evidence>
<evidence type="ECO:0000313" key="2">
    <source>
        <dbReference type="EMBL" id="CAP38846.2"/>
    </source>
</evidence>
<reference evidence="2 3" key="1">
    <citation type="journal article" date="2003" name="PLoS Biol.">
        <title>The genome sequence of Caenorhabditis briggsae: a platform for comparative genomics.</title>
        <authorList>
            <person name="Stein L.D."/>
            <person name="Bao Z."/>
            <person name="Blasiar D."/>
            <person name="Blumenthal T."/>
            <person name="Brent M.R."/>
            <person name="Chen N."/>
            <person name="Chinwalla A."/>
            <person name="Clarke L."/>
            <person name="Clee C."/>
            <person name="Coghlan A."/>
            <person name="Coulson A."/>
            <person name="D'Eustachio P."/>
            <person name="Fitch D.H."/>
            <person name="Fulton L.A."/>
            <person name="Fulton R.E."/>
            <person name="Griffiths-Jones S."/>
            <person name="Harris T.W."/>
            <person name="Hillier L.W."/>
            <person name="Kamath R."/>
            <person name="Kuwabara P.E."/>
            <person name="Mardis E.R."/>
            <person name="Marra M.A."/>
            <person name="Miner T.L."/>
            <person name="Minx P."/>
            <person name="Mullikin J.C."/>
            <person name="Plumb R.W."/>
            <person name="Rogers J."/>
            <person name="Schein J.E."/>
            <person name="Sohrmann M."/>
            <person name="Spieth J."/>
            <person name="Stajich J.E."/>
            <person name="Wei C."/>
            <person name="Willey D."/>
            <person name="Wilson R.K."/>
            <person name="Durbin R."/>
            <person name="Waterston R.H."/>
        </authorList>
    </citation>
    <scope>NUCLEOTIDE SEQUENCE [LARGE SCALE GENOMIC DNA]</scope>
    <source>
        <strain evidence="2 3">AF16</strain>
    </source>
</reference>
<dbReference type="RefSeq" id="XP_002638966.2">
    <property type="nucleotide sequence ID" value="XM_002638920.2"/>
</dbReference>
<accession>A8Y1S6</accession>
<dbReference type="HOGENOM" id="CLU_040220_3_1_1"/>
<dbReference type="WormBase" id="CBG22205">
    <property type="protein sequence ID" value="CBP34464"/>
    <property type="gene ID" value="WBGene00040816"/>
</dbReference>
<feature type="domain" description="F-box" evidence="1">
    <location>
        <begin position="1"/>
        <end position="48"/>
    </location>
</feature>
<dbReference type="Proteomes" id="UP000008549">
    <property type="component" value="Unassembled WGS sequence"/>
</dbReference>
<dbReference type="PROSITE" id="PS50181">
    <property type="entry name" value="FBOX"/>
    <property type="match status" value="1"/>
</dbReference>
<name>A8Y1S6_CAEBR</name>
<dbReference type="GeneID" id="8580962"/>
<gene>
    <name evidence="2 4" type="ORF">CBG22205</name>
    <name evidence="2" type="ORF">CBG_22205</name>
</gene>